<dbReference type="EMBL" id="HBHW01029288">
    <property type="protein sequence ID" value="CAE0054661.1"/>
    <property type="molecule type" value="Transcribed_RNA"/>
</dbReference>
<proteinExistence type="predicted"/>
<evidence type="ECO:0000313" key="1">
    <source>
        <dbReference type="EMBL" id="CAE0054661.1"/>
    </source>
</evidence>
<protein>
    <recommendedName>
        <fullName evidence="2">Retrotransposon gag domain-containing protein</fullName>
    </recommendedName>
</protein>
<sequence length="100" mass="11433">MSTLIKLQAPQPKPSDGKRDALVISTFLNNLNTYFKLARLDEDDDYKTTLAEGYLTGDASYWWSLIPDNQKPTTYEDFEYTHPVRTSVERLALAVVSRES</sequence>
<organism evidence="1">
    <name type="scientific">Rhodosorus marinus</name>
    <dbReference type="NCBI Taxonomy" id="101924"/>
    <lineage>
        <taxon>Eukaryota</taxon>
        <taxon>Rhodophyta</taxon>
        <taxon>Stylonematophyceae</taxon>
        <taxon>Stylonematales</taxon>
        <taxon>Stylonemataceae</taxon>
        <taxon>Rhodosorus</taxon>
    </lineage>
</organism>
<reference evidence="1" key="1">
    <citation type="submission" date="2021-01" db="EMBL/GenBank/DDBJ databases">
        <authorList>
            <person name="Corre E."/>
            <person name="Pelletier E."/>
            <person name="Niang G."/>
            <person name="Scheremetjew M."/>
            <person name="Finn R."/>
            <person name="Kale V."/>
            <person name="Holt S."/>
            <person name="Cochrane G."/>
            <person name="Meng A."/>
            <person name="Brown T."/>
            <person name="Cohen L."/>
        </authorList>
    </citation>
    <scope>NUCLEOTIDE SEQUENCE</scope>
    <source>
        <strain evidence="1">CCMP 769</strain>
    </source>
</reference>
<accession>A0A7S2ZX89</accession>
<evidence type="ECO:0008006" key="2">
    <source>
        <dbReference type="Google" id="ProtNLM"/>
    </source>
</evidence>
<dbReference type="AlphaFoldDB" id="A0A7S2ZX89"/>
<name>A0A7S2ZX89_9RHOD</name>
<gene>
    <name evidence="1" type="ORF">RMAR00112_LOCUS22690</name>
</gene>